<feature type="domain" description="Peptidase metallopeptidase" evidence="7">
    <location>
        <begin position="18"/>
        <end position="182"/>
    </location>
</feature>
<dbReference type="InterPro" id="IPR050557">
    <property type="entry name" value="RTX_toxin/Mannuronan_C5-epim"/>
</dbReference>
<dbReference type="Gene3D" id="2.150.10.10">
    <property type="entry name" value="Serralysin-like metalloprotease, C-terminal"/>
    <property type="match status" value="3"/>
</dbReference>
<comment type="similarity">
    <text evidence="3">Belongs to the peptidase M10B family.</text>
</comment>
<dbReference type="PROSITE" id="PS00330">
    <property type="entry name" value="HEMOLYSIN_CALCIUM"/>
    <property type="match status" value="7"/>
</dbReference>
<reference evidence="8" key="1">
    <citation type="submission" date="2020-12" db="EMBL/GenBank/DDBJ databases">
        <title>Sedimentitalea sp. nov., isolated from sand in Incheon.</title>
        <authorList>
            <person name="Kim W."/>
        </authorList>
    </citation>
    <scope>NUCLEOTIDE SEQUENCE</scope>
    <source>
        <strain evidence="8">CAU 1593</strain>
    </source>
</reference>
<keyword evidence="4" id="KW-0964">Secreted</keyword>
<proteinExistence type="inferred from homology"/>
<evidence type="ECO:0000256" key="6">
    <source>
        <dbReference type="SAM" id="MobiDB-lite"/>
    </source>
</evidence>
<feature type="compositionally biased region" description="Gly residues" evidence="6">
    <location>
        <begin position="262"/>
        <end position="275"/>
    </location>
</feature>
<dbReference type="PANTHER" id="PTHR38340">
    <property type="entry name" value="S-LAYER PROTEIN"/>
    <property type="match status" value="1"/>
</dbReference>
<dbReference type="CDD" id="cd04277">
    <property type="entry name" value="ZnMc_serralysin_like"/>
    <property type="match status" value="1"/>
</dbReference>
<protein>
    <submittedName>
        <fullName evidence="8">M10 family metallopeptidase C-terminal domain-containing protein</fullName>
    </submittedName>
</protein>
<dbReference type="InterPro" id="IPR034033">
    <property type="entry name" value="Serralysin-like"/>
</dbReference>
<dbReference type="RefSeq" id="WP_199024974.1">
    <property type="nucleotide sequence ID" value="NZ_JAELVR010000007.1"/>
</dbReference>
<dbReference type="SMART" id="SM00235">
    <property type="entry name" value="ZnMc"/>
    <property type="match status" value="1"/>
</dbReference>
<dbReference type="SUPFAM" id="SSF51120">
    <property type="entry name" value="beta-Roll"/>
    <property type="match status" value="2"/>
</dbReference>
<dbReference type="GO" id="GO:0005615">
    <property type="term" value="C:extracellular space"/>
    <property type="evidence" value="ECO:0007669"/>
    <property type="project" value="InterPro"/>
</dbReference>
<dbReference type="Gene3D" id="3.40.390.10">
    <property type="entry name" value="Collagenase (Catalytic Domain)"/>
    <property type="match status" value="1"/>
</dbReference>
<dbReference type="Pfam" id="PF08548">
    <property type="entry name" value="Peptidase_M10_C"/>
    <property type="match status" value="1"/>
</dbReference>
<dbReference type="InterPro" id="IPR024079">
    <property type="entry name" value="MetalloPept_cat_dom_sf"/>
</dbReference>
<evidence type="ECO:0000313" key="9">
    <source>
        <dbReference type="Proteomes" id="UP000619079"/>
    </source>
</evidence>
<feature type="region of interest" description="Disordered" evidence="6">
    <location>
        <begin position="308"/>
        <end position="376"/>
    </location>
</feature>
<dbReference type="Proteomes" id="UP000619079">
    <property type="component" value="Unassembled WGS sequence"/>
</dbReference>
<dbReference type="InterPro" id="IPR018511">
    <property type="entry name" value="Hemolysin-typ_Ca-bd_CS"/>
</dbReference>
<dbReference type="SUPFAM" id="SSF55486">
    <property type="entry name" value="Metalloproteases ('zincins'), catalytic domain"/>
    <property type="match status" value="1"/>
</dbReference>
<dbReference type="InterPro" id="IPR001343">
    <property type="entry name" value="Hemolysn_Ca-bd"/>
</dbReference>
<feature type="region of interest" description="Disordered" evidence="6">
    <location>
        <begin position="248"/>
        <end position="294"/>
    </location>
</feature>
<dbReference type="InterPro" id="IPR013858">
    <property type="entry name" value="Peptidase_M10B_C"/>
</dbReference>
<dbReference type="AlphaFoldDB" id="A0A8J7JH87"/>
<evidence type="ECO:0000256" key="2">
    <source>
        <dbReference type="ARBA" id="ARBA00004613"/>
    </source>
</evidence>
<evidence type="ECO:0000313" key="8">
    <source>
        <dbReference type="EMBL" id="MBJ6372094.1"/>
    </source>
</evidence>
<organism evidence="8 9">
    <name type="scientific">Sedimentitalea arenosa</name>
    <dbReference type="NCBI Taxonomy" id="2798803"/>
    <lineage>
        <taxon>Bacteria</taxon>
        <taxon>Pseudomonadati</taxon>
        <taxon>Pseudomonadota</taxon>
        <taxon>Alphaproteobacteria</taxon>
        <taxon>Rhodobacterales</taxon>
        <taxon>Paracoccaceae</taxon>
        <taxon>Sedimentitalea</taxon>
    </lineage>
</organism>
<evidence type="ECO:0000256" key="5">
    <source>
        <dbReference type="ARBA" id="ARBA00022737"/>
    </source>
</evidence>
<dbReference type="Pfam" id="PF00353">
    <property type="entry name" value="HemolysinCabind"/>
    <property type="match status" value="4"/>
</dbReference>
<keyword evidence="5" id="KW-0677">Repeat</keyword>
<accession>A0A8J7JH87</accession>
<keyword evidence="9" id="KW-1185">Reference proteome</keyword>
<feature type="compositionally biased region" description="Basic and acidic residues" evidence="6">
    <location>
        <begin position="353"/>
        <end position="362"/>
    </location>
</feature>
<dbReference type="PANTHER" id="PTHR38340:SF1">
    <property type="entry name" value="S-LAYER PROTEIN"/>
    <property type="match status" value="1"/>
</dbReference>
<gene>
    <name evidence="8" type="ORF">JF290_11205</name>
</gene>
<evidence type="ECO:0000256" key="3">
    <source>
        <dbReference type="ARBA" id="ARBA00009490"/>
    </source>
</evidence>
<dbReference type="InterPro" id="IPR006026">
    <property type="entry name" value="Peptidase_Metallo"/>
</dbReference>
<comment type="subcellular location">
    <subcellularLocation>
        <location evidence="2">Secreted</location>
    </subcellularLocation>
</comment>
<sequence length="469" mass="49709">MSTDVEDYTGILAYLGQNPLRWNGATDVGTQVVITYSFTETADLPTYTQYNTSSYWSYSATQRALFQEVIAKFEAVSGVRFIEKTGTAMINIYGSSGASAGGWANYSYSEGLSGRSGEGVLVNNYGYMGEGEYGYFVNLHELGHALGLKHPHDGEITLDQDHDHQDNSVMTYNIRSPYATELGTFDVQALQHLYGDSESFEGWSVHLNRKNMVVIRATDAAETLIATSSATRLIADAGDDTLLGMQGDDTLQGGRGNDTLQGGRGNDLLKGGGGVDSLDGMSGDDTLQAGGGADTLIGGDGNDWLGGGKGHDTLIGGRDSGDNPYASGSDDDSLFGENGNDQLFGGAGNDLLDGGRGRDQLHGGHGQDTLVGGDGKDVLTGGKDSDVLSGGSGADIFVFTDADAYSTDRITDFTTGEDRIDLSHFADMTIRSLTVTQQDGDTSIRYSSWFDVELTGFTGLLTESDFIFA</sequence>
<dbReference type="EMBL" id="JAELVR010000007">
    <property type="protein sequence ID" value="MBJ6372094.1"/>
    <property type="molecule type" value="Genomic_DNA"/>
</dbReference>
<name>A0A8J7JH87_9RHOB</name>
<evidence type="ECO:0000256" key="4">
    <source>
        <dbReference type="ARBA" id="ARBA00022525"/>
    </source>
</evidence>
<evidence type="ECO:0000259" key="7">
    <source>
        <dbReference type="SMART" id="SM00235"/>
    </source>
</evidence>
<dbReference type="GO" id="GO:0008270">
    <property type="term" value="F:zinc ion binding"/>
    <property type="evidence" value="ECO:0007669"/>
    <property type="project" value="InterPro"/>
</dbReference>
<dbReference type="PRINTS" id="PR00313">
    <property type="entry name" value="CABNDNGRPT"/>
</dbReference>
<dbReference type="InterPro" id="IPR011049">
    <property type="entry name" value="Serralysin-like_metalloprot_C"/>
</dbReference>
<dbReference type="GO" id="GO:0006508">
    <property type="term" value="P:proteolysis"/>
    <property type="evidence" value="ECO:0007669"/>
    <property type="project" value="InterPro"/>
</dbReference>
<comment type="cofactor">
    <cofactor evidence="1">
        <name>Ca(2+)</name>
        <dbReference type="ChEBI" id="CHEBI:29108"/>
    </cofactor>
</comment>
<comment type="caution">
    <text evidence="8">The sequence shown here is derived from an EMBL/GenBank/DDBJ whole genome shotgun (WGS) entry which is preliminary data.</text>
</comment>
<dbReference type="GO" id="GO:0008237">
    <property type="term" value="F:metallopeptidase activity"/>
    <property type="evidence" value="ECO:0007669"/>
    <property type="project" value="InterPro"/>
</dbReference>
<evidence type="ECO:0000256" key="1">
    <source>
        <dbReference type="ARBA" id="ARBA00001913"/>
    </source>
</evidence>
<dbReference type="GO" id="GO:0005509">
    <property type="term" value="F:calcium ion binding"/>
    <property type="evidence" value="ECO:0007669"/>
    <property type="project" value="InterPro"/>
</dbReference>